<evidence type="ECO:0000313" key="2">
    <source>
        <dbReference type="EMBL" id="GIY92668.1"/>
    </source>
</evidence>
<proteinExistence type="predicted"/>
<evidence type="ECO:0000313" key="3">
    <source>
        <dbReference type="Proteomes" id="UP001054945"/>
    </source>
</evidence>
<feature type="region of interest" description="Disordered" evidence="1">
    <location>
        <begin position="80"/>
        <end position="102"/>
    </location>
</feature>
<name>A0AAV4XD94_CAEEX</name>
<reference evidence="2 3" key="1">
    <citation type="submission" date="2021-06" db="EMBL/GenBank/DDBJ databases">
        <title>Caerostris extrusa draft genome.</title>
        <authorList>
            <person name="Kono N."/>
            <person name="Arakawa K."/>
        </authorList>
    </citation>
    <scope>NUCLEOTIDE SEQUENCE [LARGE SCALE GENOMIC DNA]</scope>
</reference>
<keyword evidence="3" id="KW-1185">Reference proteome</keyword>
<evidence type="ECO:0000256" key="1">
    <source>
        <dbReference type="SAM" id="MobiDB-lite"/>
    </source>
</evidence>
<dbReference type="AlphaFoldDB" id="A0AAV4XD94"/>
<accession>A0AAV4XD94</accession>
<comment type="caution">
    <text evidence="2">The sequence shown here is derived from an EMBL/GenBank/DDBJ whole genome shotgun (WGS) entry which is preliminary data.</text>
</comment>
<feature type="compositionally biased region" description="Polar residues" evidence="1">
    <location>
        <begin position="86"/>
        <end position="102"/>
    </location>
</feature>
<organism evidence="2 3">
    <name type="scientific">Caerostris extrusa</name>
    <name type="common">Bark spider</name>
    <name type="synonym">Caerostris bankana</name>
    <dbReference type="NCBI Taxonomy" id="172846"/>
    <lineage>
        <taxon>Eukaryota</taxon>
        <taxon>Metazoa</taxon>
        <taxon>Ecdysozoa</taxon>
        <taxon>Arthropoda</taxon>
        <taxon>Chelicerata</taxon>
        <taxon>Arachnida</taxon>
        <taxon>Araneae</taxon>
        <taxon>Araneomorphae</taxon>
        <taxon>Entelegynae</taxon>
        <taxon>Araneoidea</taxon>
        <taxon>Araneidae</taxon>
        <taxon>Caerostris</taxon>
    </lineage>
</organism>
<gene>
    <name evidence="2" type="ORF">CEXT_258761</name>
</gene>
<sequence>MPIATAIIVSAYKNWNIEKFSCVKYLVVVSRAVTTSTFAQSHLLLMTLMNVYTKFQDIEVPDVTNINHANSSRKLRFSQVLKPDQESTAQTHAPVSTMKDSQ</sequence>
<dbReference type="Proteomes" id="UP001054945">
    <property type="component" value="Unassembled WGS sequence"/>
</dbReference>
<protein>
    <submittedName>
        <fullName evidence="2">Uncharacterized protein</fullName>
    </submittedName>
</protein>
<dbReference type="EMBL" id="BPLR01017573">
    <property type="protein sequence ID" value="GIY92668.1"/>
    <property type="molecule type" value="Genomic_DNA"/>
</dbReference>